<keyword evidence="3" id="KW-1185">Reference proteome</keyword>
<feature type="domain" description="DUF397" evidence="1">
    <location>
        <begin position="3"/>
        <end position="61"/>
    </location>
</feature>
<sequence>MINWRKSSHSNAQGGDCVELADLGYRAASPGTVGLRDSKAPGAGHLALTRATLATLFTTLKAN</sequence>
<evidence type="ECO:0000259" key="1">
    <source>
        <dbReference type="Pfam" id="PF04149"/>
    </source>
</evidence>
<dbReference type="InterPro" id="IPR007278">
    <property type="entry name" value="DUF397"/>
</dbReference>
<gene>
    <name evidence="2" type="ORF">K1Y72_18290</name>
</gene>
<proteinExistence type="predicted"/>
<dbReference type="RefSeq" id="WP_220167574.1">
    <property type="nucleotide sequence ID" value="NZ_JAIBOA010000011.1"/>
</dbReference>
<evidence type="ECO:0000313" key="2">
    <source>
        <dbReference type="EMBL" id="MBW8484338.1"/>
    </source>
</evidence>
<dbReference type="Proteomes" id="UP000774570">
    <property type="component" value="Unassembled WGS sequence"/>
</dbReference>
<comment type="caution">
    <text evidence="2">The sequence shown here is derived from an EMBL/GenBank/DDBJ whole genome shotgun (WGS) entry which is preliminary data.</text>
</comment>
<protein>
    <submittedName>
        <fullName evidence="2">DUF397 domain-containing protein</fullName>
    </submittedName>
</protein>
<accession>A0ABS7FVA6</accession>
<evidence type="ECO:0000313" key="3">
    <source>
        <dbReference type="Proteomes" id="UP000774570"/>
    </source>
</evidence>
<dbReference type="Pfam" id="PF04149">
    <property type="entry name" value="DUF397"/>
    <property type="match status" value="1"/>
</dbReference>
<dbReference type="EMBL" id="JAIBOA010000011">
    <property type="protein sequence ID" value="MBW8484338.1"/>
    <property type="molecule type" value="Genomic_DNA"/>
</dbReference>
<organism evidence="2 3">
    <name type="scientific">Actinomadura parmotrematis</name>
    <dbReference type="NCBI Taxonomy" id="2864039"/>
    <lineage>
        <taxon>Bacteria</taxon>
        <taxon>Bacillati</taxon>
        <taxon>Actinomycetota</taxon>
        <taxon>Actinomycetes</taxon>
        <taxon>Streptosporangiales</taxon>
        <taxon>Thermomonosporaceae</taxon>
        <taxon>Actinomadura</taxon>
    </lineage>
</organism>
<reference evidence="2 3" key="1">
    <citation type="submission" date="2021-07" db="EMBL/GenBank/DDBJ databases">
        <title>Actinomadura sp. PM05-2 isolated from lichen.</title>
        <authorList>
            <person name="Somphong A."/>
            <person name="Phongsopitanun W."/>
            <person name="Tanasupawat S."/>
            <person name="Peongsungnone V."/>
        </authorList>
    </citation>
    <scope>NUCLEOTIDE SEQUENCE [LARGE SCALE GENOMIC DNA]</scope>
    <source>
        <strain evidence="2 3">PM05-2</strain>
    </source>
</reference>
<name>A0ABS7FVA6_9ACTN</name>